<evidence type="ECO:0000259" key="2">
    <source>
        <dbReference type="Pfam" id="PF00534"/>
    </source>
</evidence>
<gene>
    <name evidence="3" type="ORF">UFOPK1493_02529</name>
</gene>
<dbReference type="EMBL" id="CAEZSR010000106">
    <property type="protein sequence ID" value="CAB4573056.1"/>
    <property type="molecule type" value="Genomic_DNA"/>
</dbReference>
<dbReference type="PANTHER" id="PTHR46401:SF2">
    <property type="entry name" value="GLYCOSYLTRANSFERASE WBBK-RELATED"/>
    <property type="match status" value="1"/>
</dbReference>
<reference evidence="3" key="1">
    <citation type="submission" date="2020-05" db="EMBL/GenBank/DDBJ databases">
        <authorList>
            <person name="Chiriac C."/>
            <person name="Salcher M."/>
            <person name="Ghai R."/>
            <person name="Kavagutti S V."/>
        </authorList>
    </citation>
    <scope>NUCLEOTIDE SEQUENCE</scope>
</reference>
<name>A0A6J6EB24_9ZZZZ</name>
<accession>A0A6J6EB24</accession>
<organism evidence="3">
    <name type="scientific">freshwater metagenome</name>
    <dbReference type="NCBI Taxonomy" id="449393"/>
    <lineage>
        <taxon>unclassified sequences</taxon>
        <taxon>metagenomes</taxon>
        <taxon>ecological metagenomes</taxon>
    </lineage>
</organism>
<protein>
    <submittedName>
        <fullName evidence="3">Unannotated protein</fullName>
    </submittedName>
</protein>
<evidence type="ECO:0000256" key="1">
    <source>
        <dbReference type="ARBA" id="ARBA00022679"/>
    </source>
</evidence>
<dbReference type="GO" id="GO:0016757">
    <property type="term" value="F:glycosyltransferase activity"/>
    <property type="evidence" value="ECO:0007669"/>
    <property type="project" value="InterPro"/>
</dbReference>
<feature type="domain" description="Glycosyl transferase family 1" evidence="2">
    <location>
        <begin position="183"/>
        <end position="340"/>
    </location>
</feature>
<keyword evidence="1" id="KW-0808">Transferase</keyword>
<sequence length="369" mass="39486">MRRVGEASVRVAFDVGPLSGRRTGIGAGVAELERTLAVDDRVELVRYLLSFRADPQPGVTRFPIPAAVAHRCWSRLDRPRADRWLAADVIHGTNYVVPPSRTPRLVSVYDCWFLRHPDQAHPDVVRAGRVLRRQVARGAVVHASSGATADAVRELLPGAEVHVVHLAPLPLPEPADRCPIAELDGRDFVLSVATIERRKNLPQLVQAFGLVAAEHPELRLVLAGGDGDDRPAVDAALDALPPDAGARVLLTGYVTDPVRAWLLRHARVLAYPSRDEGFGFPLLDAMTSGLPIVATRAGSIPEVAADAAVLVDVDDVDGLATAIGSVLTDDALRSGLVAAGARRRDELTWTATADGLVGLYRALATGGRR</sequence>
<dbReference type="PANTHER" id="PTHR46401">
    <property type="entry name" value="GLYCOSYLTRANSFERASE WBBK-RELATED"/>
    <property type="match status" value="1"/>
</dbReference>
<dbReference type="SUPFAM" id="SSF53756">
    <property type="entry name" value="UDP-Glycosyltransferase/glycogen phosphorylase"/>
    <property type="match status" value="1"/>
</dbReference>
<dbReference type="GO" id="GO:0009103">
    <property type="term" value="P:lipopolysaccharide biosynthetic process"/>
    <property type="evidence" value="ECO:0007669"/>
    <property type="project" value="TreeGrafter"/>
</dbReference>
<dbReference type="Pfam" id="PF00534">
    <property type="entry name" value="Glycos_transf_1"/>
    <property type="match status" value="1"/>
</dbReference>
<dbReference type="InterPro" id="IPR001296">
    <property type="entry name" value="Glyco_trans_1"/>
</dbReference>
<proteinExistence type="predicted"/>
<dbReference type="Gene3D" id="3.40.50.2000">
    <property type="entry name" value="Glycogen Phosphorylase B"/>
    <property type="match status" value="2"/>
</dbReference>
<dbReference type="CDD" id="cd03809">
    <property type="entry name" value="GT4_MtfB-like"/>
    <property type="match status" value="1"/>
</dbReference>
<dbReference type="AlphaFoldDB" id="A0A6J6EB24"/>
<evidence type="ECO:0000313" key="3">
    <source>
        <dbReference type="EMBL" id="CAB4573056.1"/>
    </source>
</evidence>